<feature type="domain" description="Periplasmic binding protein" evidence="3">
    <location>
        <begin position="83"/>
        <end position="331"/>
    </location>
</feature>
<dbReference type="EMBL" id="DTQM01000081">
    <property type="protein sequence ID" value="HGC42421.1"/>
    <property type="molecule type" value="Genomic_DNA"/>
</dbReference>
<dbReference type="GO" id="GO:0030246">
    <property type="term" value="F:carbohydrate binding"/>
    <property type="evidence" value="ECO:0007669"/>
    <property type="project" value="TreeGrafter"/>
</dbReference>
<evidence type="ECO:0000259" key="3">
    <source>
        <dbReference type="Pfam" id="PF13407"/>
    </source>
</evidence>
<organism evidence="4">
    <name type="scientific">Acidicaldus sp</name>
    <dbReference type="NCBI Taxonomy" id="1872105"/>
    <lineage>
        <taxon>Bacteria</taxon>
        <taxon>Pseudomonadati</taxon>
        <taxon>Pseudomonadota</taxon>
        <taxon>Alphaproteobacteria</taxon>
        <taxon>Acetobacterales</taxon>
        <taxon>Acetobacteraceae</taxon>
        <taxon>Acidicaldus</taxon>
    </lineage>
</organism>
<dbReference type="InterPro" id="IPR028082">
    <property type="entry name" value="Peripla_BP_I"/>
</dbReference>
<evidence type="ECO:0000256" key="2">
    <source>
        <dbReference type="ARBA" id="ARBA00007639"/>
    </source>
</evidence>
<proteinExistence type="inferred from homology"/>
<comment type="caution">
    <text evidence="4">The sequence shown here is derived from an EMBL/GenBank/DDBJ whole genome shotgun (WGS) entry which is preliminary data.</text>
</comment>
<dbReference type="InterPro" id="IPR025997">
    <property type="entry name" value="SBP_2_dom"/>
</dbReference>
<dbReference type="PANTHER" id="PTHR30036">
    <property type="entry name" value="D-XYLOSE-BINDING PERIPLASMIC PROTEIN"/>
    <property type="match status" value="1"/>
</dbReference>
<dbReference type="Pfam" id="PF13407">
    <property type="entry name" value="Peripla_BP_4"/>
    <property type="match status" value="1"/>
</dbReference>
<dbReference type="InterPro" id="IPR050555">
    <property type="entry name" value="Bact_Solute-Bind_Prot2"/>
</dbReference>
<evidence type="ECO:0000313" key="4">
    <source>
        <dbReference type="EMBL" id="HGC42421.1"/>
    </source>
</evidence>
<evidence type="ECO:0000256" key="1">
    <source>
        <dbReference type="ARBA" id="ARBA00004418"/>
    </source>
</evidence>
<comment type="subcellular location">
    <subcellularLocation>
        <location evidence="1">Periplasm</location>
    </subcellularLocation>
</comment>
<dbReference type="SUPFAM" id="SSF53822">
    <property type="entry name" value="Periplasmic binding protein-like I"/>
    <property type="match status" value="1"/>
</dbReference>
<reference evidence="4" key="1">
    <citation type="journal article" date="2020" name="mSystems">
        <title>Genome- and Community-Level Interaction Insights into Carbon Utilization and Element Cycling Functions of Hydrothermarchaeota in Hydrothermal Sediment.</title>
        <authorList>
            <person name="Zhou Z."/>
            <person name="Liu Y."/>
            <person name="Xu W."/>
            <person name="Pan J."/>
            <person name="Luo Z.H."/>
            <person name="Li M."/>
        </authorList>
    </citation>
    <scope>NUCLEOTIDE SEQUENCE</scope>
    <source>
        <strain evidence="4">SpSt-997</strain>
    </source>
</reference>
<name>A0A8J4HAQ4_9PROT</name>
<sequence length="382" mass="39714">MSGRLTWPYLESGDNKKQALRSGVAACGGGVVRRSSAPPRALSAVRRGNHMRRRAALQAFAAAASGLAVRRRAHAQTRLKVMVVVTDMIDAQWAARLAQGLGQTGAGFGLTTSLLVPPRPDPALQAGLIATLIGRKVDAIGVLPFDPVMLDPVLQSARDNGILVVTLGAVASIARSWDIEIISPTAYAARQMAALAAEMGGRGAYAVYVGTLANPLDARCADAAIALQKARYPEMKLATPRKPVAEDAGASARMTEDLLAAFPDLGGILSFGAAGTMGAGTTVREQQAAMRVAVVGTVLPSEARELIITGAIRAGFLWSPLDAGAALAGVAGMTFTGRLLRTGVEIPGLGLAKIDTDHRLITTNRIFDVNRTTLDGLIALGL</sequence>
<gene>
    <name evidence="4" type="ORF">ENY07_04230</name>
</gene>
<dbReference type="Gene3D" id="3.40.50.2300">
    <property type="match status" value="2"/>
</dbReference>
<dbReference type="GO" id="GO:0030288">
    <property type="term" value="C:outer membrane-bounded periplasmic space"/>
    <property type="evidence" value="ECO:0007669"/>
    <property type="project" value="TreeGrafter"/>
</dbReference>
<dbReference type="PANTHER" id="PTHR30036:SF7">
    <property type="entry name" value="ABC TRANSPORTER PERIPLASMIC-BINDING PROTEIN YPHF"/>
    <property type="match status" value="1"/>
</dbReference>
<comment type="similarity">
    <text evidence="2">Belongs to the bacterial solute-binding protein 2 family.</text>
</comment>
<dbReference type="AlphaFoldDB" id="A0A8J4HAQ4"/>
<protein>
    <submittedName>
        <fullName evidence="4">Autoinducer 2 ABC transporter substrate-binding protein</fullName>
    </submittedName>
</protein>
<accession>A0A8J4HAQ4</accession>